<keyword evidence="3" id="KW-0254">Endocytosis</keyword>
<dbReference type="InterPro" id="IPR002172">
    <property type="entry name" value="LDrepeatLR_classA_rpt"/>
</dbReference>
<keyword evidence="11" id="KW-0675">Receptor</keyword>
<dbReference type="EnsemblMetazoa" id="MDOA006630-RB">
    <property type="protein sequence ID" value="MDOA006630-PB"/>
    <property type="gene ID" value="MDOA006630"/>
</dbReference>
<keyword evidence="7" id="KW-0106">Calcium</keyword>
<comment type="caution">
    <text evidence="13">Lacks conserved residue(s) required for the propagation of feature annotation.</text>
</comment>
<dbReference type="GO" id="GO:0006897">
    <property type="term" value="P:endocytosis"/>
    <property type="evidence" value="ECO:0007669"/>
    <property type="project" value="UniProtKB-KW"/>
</dbReference>
<keyword evidence="2" id="KW-0245">EGF-like domain</keyword>
<dbReference type="SUPFAM" id="SSF57424">
    <property type="entry name" value="LDL receptor-like module"/>
    <property type="match status" value="1"/>
</dbReference>
<feature type="disulfide bond" evidence="13">
    <location>
        <begin position="412"/>
        <end position="424"/>
    </location>
</feature>
<dbReference type="Pfam" id="PF00057">
    <property type="entry name" value="Ldl_recept_a"/>
    <property type="match status" value="1"/>
</dbReference>
<accession>A0A1I8MMW3</accession>
<keyword evidence="4" id="KW-0812">Transmembrane</keyword>
<feature type="disulfide bond" evidence="13">
    <location>
        <begin position="419"/>
        <end position="437"/>
    </location>
</feature>
<evidence type="ECO:0000256" key="14">
    <source>
        <dbReference type="SAM" id="MobiDB-lite"/>
    </source>
</evidence>
<dbReference type="VEuPathDB" id="VectorBase:MDOMA2_001775"/>
<evidence type="ECO:0000256" key="11">
    <source>
        <dbReference type="ARBA" id="ARBA00023170"/>
    </source>
</evidence>
<dbReference type="InterPro" id="IPR023415">
    <property type="entry name" value="LDLR_class-A_CS"/>
</dbReference>
<evidence type="ECO:0000256" key="3">
    <source>
        <dbReference type="ARBA" id="ARBA00022583"/>
    </source>
</evidence>
<evidence type="ECO:0000256" key="9">
    <source>
        <dbReference type="ARBA" id="ARBA00023136"/>
    </source>
</evidence>
<feature type="compositionally biased region" description="Basic residues" evidence="14">
    <location>
        <begin position="1"/>
        <end position="15"/>
    </location>
</feature>
<keyword evidence="9" id="KW-0472">Membrane</keyword>
<dbReference type="InterPro" id="IPR036055">
    <property type="entry name" value="LDL_receptor-like_sf"/>
</dbReference>
<evidence type="ECO:0008006" key="16">
    <source>
        <dbReference type="Google" id="ProtNLM"/>
    </source>
</evidence>
<evidence type="ECO:0000256" key="10">
    <source>
        <dbReference type="ARBA" id="ARBA00023157"/>
    </source>
</evidence>
<evidence type="ECO:0000256" key="12">
    <source>
        <dbReference type="ARBA" id="ARBA00023180"/>
    </source>
</evidence>
<feature type="region of interest" description="Disordered" evidence="14">
    <location>
        <begin position="120"/>
        <end position="139"/>
    </location>
</feature>
<organism evidence="15">
    <name type="scientific">Musca domestica</name>
    <name type="common">House fly</name>
    <dbReference type="NCBI Taxonomy" id="7370"/>
    <lineage>
        <taxon>Eukaryota</taxon>
        <taxon>Metazoa</taxon>
        <taxon>Ecdysozoa</taxon>
        <taxon>Arthropoda</taxon>
        <taxon>Hexapoda</taxon>
        <taxon>Insecta</taxon>
        <taxon>Pterygota</taxon>
        <taxon>Neoptera</taxon>
        <taxon>Endopterygota</taxon>
        <taxon>Diptera</taxon>
        <taxon>Brachycera</taxon>
        <taxon>Muscomorpha</taxon>
        <taxon>Muscoidea</taxon>
        <taxon>Muscidae</taxon>
        <taxon>Musca</taxon>
    </lineage>
</organism>
<keyword evidence="5" id="KW-0732">Signal</keyword>
<name>A0A1I8MMW3_MUSDO</name>
<dbReference type="CDD" id="cd00112">
    <property type="entry name" value="LDLa"/>
    <property type="match status" value="1"/>
</dbReference>
<dbReference type="Gene3D" id="4.10.400.10">
    <property type="entry name" value="Low-density Lipoprotein Receptor"/>
    <property type="match status" value="1"/>
</dbReference>
<evidence type="ECO:0000313" key="15">
    <source>
        <dbReference type="EnsemblMetazoa" id="MDOA006630-PB"/>
    </source>
</evidence>
<keyword evidence="8" id="KW-1133">Transmembrane helix</keyword>
<evidence type="ECO:0000256" key="4">
    <source>
        <dbReference type="ARBA" id="ARBA00022692"/>
    </source>
</evidence>
<feature type="compositionally biased region" description="Polar residues" evidence="14">
    <location>
        <begin position="120"/>
        <end position="130"/>
    </location>
</feature>
<reference evidence="15" key="1">
    <citation type="submission" date="2020-05" db="UniProtKB">
        <authorList>
            <consortium name="EnsemblMetazoa"/>
        </authorList>
    </citation>
    <scope>IDENTIFICATION</scope>
    <source>
        <strain evidence="15">Aabys</strain>
    </source>
</reference>
<gene>
    <name evidence="15" type="primary">101894869</name>
</gene>
<dbReference type="AlphaFoldDB" id="A0A1I8MMW3"/>
<keyword evidence="6" id="KW-0677">Repeat</keyword>
<protein>
    <recommendedName>
        <fullName evidence="16">Low-density lipoprotein receptor domain class A</fullName>
    </recommendedName>
</protein>
<dbReference type="VEuPathDB" id="VectorBase:MDOA006630"/>
<evidence type="ECO:0000256" key="8">
    <source>
        <dbReference type="ARBA" id="ARBA00022989"/>
    </source>
</evidence>
<dbReference type="GO" id="GO:0016020">
    <property type="term" value="C:membrane"/>
    <property type="evidence" value="ECO:0007669"/>
    <property type="project" value="UniProtKB-SubCell"/>
</dbReference>
<evidence type="ECO:0000256" key="2">
    <source>
        <dbReference type="ARBA" id="ARBA00022536"/>
    </source>
</evidence>
<evidence type="ECO:0000256" key="6">
    <source>
        <dbReference type="ARBA" id="ARBA00022737"/>
    </source>
</evidence>
<evidence type="ECO:0000256" key="13">
    <source>
        <dbReference type="PROSITE-ProRule" id="PRU00124"/>
    </source>
</evidence>
<comment type="subcellular location">
    <subcellularLocation>
        <location evidence="1">Membrane</location>
        <topology evidence="1">Single-pass type I membrane protein</topology>
    </subcellularLocation>
</comment>
<sequence length="448" mass="49256">MKMTIKWRQKYKNRKNMQLPLTPPPTLPQLPETQQQQQQQYYEEQFHHLQPDTIRGKLTLTSTTTSSSSSLHHENNNNNSIPVTTIKALSHNLQPGQHVNNSSNFRCSARACNNTTMLSETNSRAGNANDKQQQQQQKRRHVRQHIDKYTSDDIEHSNTCAVQSSVPQDALEQRREQLQPNFASRQCRATKTLNGEWEVPIKWRHLTNMQQQQQWQQHIACCDKGPNQHTANEQIWQQCGQTNGPTNKTATLMPTTTATTATITTIIDTILTHLDTAINLTTYTRREAMATPRNFRRASHKSHQLPTTAIVLALICLLTSATAASTTISSNATSSTSSSSSTASTIPVMSSSVSNISNTSSSTTAEEPIMAAVLSGGSSSSSSSLTSGSSLAHDSQQSAKSLPMLASTIPQCTLSEFSCSNGRCVPLSKYCNNANDCGDGSDEPRFCS</sequence>
<evidence type="ECO:0000256" key="1">
    <source>
        <dbReference type="ARBA" id="ARBA00004479"/>
    </source>
</evidence>
<feature type="compositionally biased region" description="Low complexity" evidence="14">
    <location>
        <begin position="29"/>
        <end position="40"/>
    </location>
</feature>
<dbReference type="PROSITE" id="PS01209">
    <property type="entry name" value="LDLRA_1"/>
    <property type="match status" value="1"/>
</dbReference>
<evidence type="ECO:0000256" key="5">
    <source>
        <dbReference type="ARBA" id="ARBA00022729"/>
    </source>
</evidence>
<keyword evidence="10 13" id="KW-1015">Disulfide bond</keyword>
<dbReference type="SMART" id="SM00192">
    <property type="entry name" value="LDLa"/>
    <property type="match status" value="1"/>
</dbReference>
<dbReference type="eggNOG" id="KOG1215">
    <property type="taxonomic scope" value="Eukaryota"/>
</dbReference>
<keyword evidence="12" id="KW-0325">Glycoprotein</keyword>
<dbReference type="PROSITE" id="PS50068">
    <property type="entry name" value="LDLRA_2"/>
    <property type="match status" value="1"/>
</dbReference>
<dbReference type="FunFam" id="4.10.400.10:FF:000009">
    <property type="entry name" value="Low-density lipoprotein receptor-related protein 1"/>
    <property type="match status" value="1"/>
</dbReference>
<feature type="region of interest" description="Disordered" evidence="14">
    <location>
        <begin position="1"/>
        <end position="40"/>
    </location>
</feature>
<evidence type="ECO:0000256" key="7">
    <source>
        <dbReference type="ARBA" id="ARBA00022837"/>
    </source>
</evidence>
<proteinExistence type="predicted"/>